<dbReference type="EMBL" id="WOGU01000008">
    <property type="protein sequence ID" value="MUN63659.1"/>
    <property type="molecule type" value="Genomic_DNA"/>
</dbReference>
<feature type="transmembrane region" description="Helical" evidence="1">
    <location>
        <begin position="7"/>
        <end position="29"/>
    </location>
</feature>
<accession>A0A6N8GLK9</accession>
<evidence type="ECO:0000313" key="2">
    <source>
        <dbReference type="EMBL" id="MUN63659.1"/>
    </source>
</evidence>
<sequence length="70" mass="7857">MTRRRLAAGLLVAMWLGAAGMIVVLVATWPPDLPWELVRCALIALWLAWLTGTSRTFLRQAQPRGDGRRE</sequence>
<keyword evidence="3" id="KW-1185">Reference proteome</keyword>
<proteinExistence type="predicted"/>
<dbReference type="RefSeq" id="WP_156269545.1">
    <property type="nucleotide sequence ID" value="NZ_WOGU01000008.1"/>
</dbReference>
<organism evidence="2 3">
    <name type="scientific">Kocuria sediminis</name>
    <dbReference type="NCBI Taxonomy" id="1038857"/>
    <lineage>
        <taxon>Bacteria</taxon>
        <taxon>Bacillati</taxon>
        <taxon>Actinomycetota</taxon>
        <taxon>Actinomycetes</taxon>
        <taxon>Micrococcales</taxon>
        <taxon>Micrococcaceae</taxon>
        <taxon>Kocuria</taxon>
    </lineage>
</organism>
<evidence type="ECO:0000313" key="3">
    <source>
        <dbReference type="Proteomes" id="UP000436989"/>
    </source>
</evidence>
<dbReference type="Proteomes" id="UP000436989">
    <property type="component" value="Unassembled WGS sequence"/>
</dbReference>
<protein>
    <submittedName>
        <fullName evidence="2">Uncharacterized protein</fullName>
    </submittedName>
</protein>
<keyword evidence="1" id="KW-0812">Transmembrane</keyword>
<keyword evidence="1" id="KW-0472">Membrane</keyword>
<comment type="caution">
    <text evidence="2">The sequence shown here is derived from an EMBL/GenBank/DDBJ whole genome shotgun (WGS) entry which is preliminary data.</text>
</comment>
<dbReference type="AlphaFoldDB" id="A0A6N8GLK9"/>
<keyword evidence="1" id="KW-1133">Transmembrane helix</keyword>
<name>A0A6N8GLK9_9MICC</name>
<reference evidence="2 3" key="1">
    <citation type="submission" date="2019-12" db="EMBL/GenBank/DDBJ databases">
        <authorList>
            <person name="Shi Y."/>
        </authorList>
    </citation>
    <scope>NUCLEOTIDE SEQUENCE [LARGE SCALE GENOMIC DNA]</scope>
    <source>
        <strain evidence="2 3">JCM 17929</strain>
    </source>
</reference>
<gene>
    <name evidence="2" type="ORF">GMA12_10960</name>
</gene>
<evidence type="ECO:0000256" key="1">
    <source>
        <dbReference type="SAM" id="Phobius"/>
    </source>
</evidence>